<accession>A0A0A9FWS0</accession>
<evidence type="ECO:0000256" key="1">
    <source>
        <dbReference type="SAM" id="Phobius"/>
    </source>
</evidence>
<reference evidence="2" key="1">
    <citation type="submission" date="2014-09" db="EMBL/GenBank/DDBJ databases">
        <authorList>
            <person name="Magalhaes I.L.F."/>
            <person name="Oliveira U."/>
            <person name="Santos F.R."/>
            <person name="Vidigal T.H.D.A."/>
            <person name="Brescovit A.D."/>
            <person name="Santos A.J."/>
        </authorList>
    </citation>
    <scope>NUCLEOTIDE SEQUENCE</scope>
    <source>
        <tissue evidence="2">Shoot tissue taken approximately 20 cm above the soil surface</tissue>
    </source>
</reference>
<dbReference type="EMBL" id="GBRH01180601">
    <property type="protein sequence ID" value="JAE17295.1"/>
    <property type="molecule type" value="Transcribed_RNA"/>
</dbReference>
<sequence>MQLWYRVRLTNIVVVLVRYCVDTLLILYVKYM</sequence>
<feature type="transmembrane region" description="Helical" evidence="1">
    <location>
        <begin position="12"/>
        <end position="31"/>
    </location>
</feature>
<dbReference type="AlphaFoldDB" id="A0A0A9FWS0"/>
<organism evidence="2">
    <name type="scientific">Arundo donax</name>
    <name type="common">Giant reed</name>
    <name type="synonym">Donax arundinaceus</name>
    <dbReference type="NCBI Taxonomy" id="35708"/>
    <lineage>
        <taxon>Eukaryota</taxon>
        <taxon>Viridiplantae</taxon>
        <taxon>Streptophyta</taxon>
        <taxon>Embryophyta</taxon>
        <taxon>Tracheophyta</taxon>
        <taxon>Spermatophyta</taxon>
        <taxon>Magnoliopsida</taxon>
        <taxon>Liliopsida</taxon>
        <taxon>Poales</taxon>
        <taxon>Poaceae</taxon>
        <taxon>PACMAD clade</taxon>
        <taxon>Arundinoideae</taxon>
        <taxon>Arundineae</taxon>
        <taxon>Arundo</taxon>
    </lineage>
</organism>
<name>A0A0A9FWS0_ARUDO</name>
<keyword evidence="1" id="KW-0812">Transmembrane</keyword>
<reference evidence="2" key="2">
    <citation type="journal article" date="2015" name="Data Brief">
        <title>Shoot transcriptome of the giant reed, Arundo donax.</title>
        <authorList>
            <person name="Barrero R.A."/>
            <person name="Guerrero F.D."/>
            <person name="Moolhuijzen P."/>
            <person name="Goolsby J.A."/>
            <person name="Tidwell J."/>
            <person name="Bellgard S.E."/>
            <person name="Bellgard M.I."/>
        </authorList>
    </citation>
    <scope>NUCLEOTIDE SEQUENCE</scope>
    <source>
        <tissue evidence="2">Shoot tissue taken approximately 20 cm above the soil surface</tissue>
    </source>
</reference>
<evidence type="ECO:0000313" key="2">
    <source>
        <dbReference type="EMBL" id="JAE17295.1"/>
    </source>
</evidence>
<protein>
    <submittedName>
        <fullName evidence="2">Uncharacterized protein</fullName>
    </submittedName>
</protein>
<keyword evidence="1" id="KW-0472">Membrane</keyword>
<proteinExistence type="predicted"/>
<keyword evidence="1" id="KW-1133">Transmembrane helix</keyword>